<accession>A0A2S3UYF5</accession>
<evidence type="ECO:0000313" key="8">
    <source>
        <dbReference type="EMBL" id="POF32716.1"/>
    </source>
</evidence>
<evidence type="ECO:0000256" key="2">
    <source>
        <dbReference type="ARBA" id="ARBA00023012"/>
    </source>
</evidence>
<dbReference type="InterPro" id="IPR016032">
    <property type="entry name" value="Sig_transdc_resp-reg_C-effctor"/>
</dbReference>
<evidence type="ECO:0000256" key="6">
    <source>
        <dbReference type="PROSITE-ProRule" id="PRU00169"/>
    </source>
</evidence>
<evidence type="ECO:0000256" key="5">
    <source>
        <dbReference type="ARBA" id="ARBA00023163"/>
    </source>
</evidence>
<dbReference type="InterPro" id="IPR011006">
    <property type="entry name" value="CheY-like_superfamily"/>
</dbReference>
<evidence type="ECO:0000259" key="7">
    <source>
        <dbReference type="PROSITE" id="PS50110"/>
    </source>
</evidence>
<dbReference type="GO" id="GO:0032993">
    <property type="term" value="C:protein-DNA complex"/>
    <property type="evidence" value="ECO:0007669"/>
    <property type="project" value="TreeGrafter"/>
</dbReference>
<dbReference type="PANTHER" id="PTHR48111:SF1">
    <property type="entry name" value="TWO-COMPONENT RESPONSE REGULATOR ORR33"/>
    <property type="match status" value="1"/>
</dbReference>
<keyword evidence="1 6" id="KW-0597">Phosphoprotein</keyword>
<dbReference type="GO" id="GO:0005829">
    <property type="term" value="C:cytosol"/>
    <property type="evidence" value="ECO:0007669"/>
    <property type="project" value="TreeGrafter"/>
</dbReference>
<dbReference type="GO" id="GO:0000156">
    <property type="term" value="F:phosphorelay response regulator activity"/>
    <property type="evidence" value="ECO:0007669"/>
    <property type="project" value="TreeGrafter"/>
</dbReference>
<proteinExistence type="predicted"/>
<keyword evidence="2" id="KW-0902">Two-component regulatory system</keyword>
<evidence type="ECO:0000256" key="4">
    <source>
        <dbReference type="ARBA" id="ARBA00023125"/>
    </source>
</evidence>
<dbReference type="InterPro" id="IPR039420">
    <property type="entry name" value="WalR-like"/>
</dbReference>
<dbReference type="SMART" id="SM00448">
    <property type="entry name" value="REC"/>
    <property type="match status" value="1"/>
</dbReference>
<keyword evidence="4 8" id="KW-0238">DNA-binding</keyword>
<gene>
    <name evidence="8" type="ORF">CLV41_102120</name>
</gene>
<dbReference type="PROSITE" id="PS50110">
    <property type="entry name" value="RESPONSE_REGULATORY"/>
    <property type="match status" value="1"/>
</dbReference>
<organism evidence="8 9">
    <name type="scientific">Roseibium marinum</name>
    <dbReference type="NCBI Taxonomy" id="281252"/>
    <lineage>
        <taxon>Bacteria</taxon>
        <taxon>Pseudomonadati</taxon>
        <taxon>Pseudomonadota</taxon>
        <taxon>Alphaproteobacteria</taxon>
        <taxon>Hyphomicrobiales</taxon>
        <taxon>Stappiaceae</taxon>
        <taxon>Roseibium</taxon>
    </lineage>
</organism>
<dbReference type="SUPFAM" id="SSF46894">
    <property type="entry name" value="C-terminal effector domain of the bipartite response regulators"/>
    <property type="match status" value="1"/>
</dbReference>
<keyword evidence="5" id="KW-0804">Transcription</keyword>
<dbReference type="Pfam" id="PF00072">
    <property type="entry name" value="Response_reg"/>
    <property type="match status" value="1"/>
</dbReference>
<feature type="modified residue" description="4-aspartylphosphate" evidence="6">
    <location>
        <position position="52"/>
    </location>
</feature>
<name>A0A2S3UYF5_9HYPH</name>
<evidence type="ECO:0000256" key="3">
    <source>
        <dbReference type="ARBA" id="ARBA00023015"/>
    </source>
</evidence>
<protein>
    <submittedName>
        <fullName evidence="8">DNA-binding response OmpR family regulator</fullName>
    </submittedName>
</protein>
<dbReference type="GO" id="GO:0000976">
    <property type="term" value="F:transcription cis-regulatory region binding"/>
    <property type="evidence" value="ECO:0007669"/>
    <property type="project" value="TreeGrafter"/>
</dbReference>
<evidence type="ECO:0000256" key="1">
    <source>
        <dbReference type="ARBA" id="ARBA00022553"/>
    </source>
</evidence>
<sequence>MAEVMLVEDDVALRESMADCLVLLGHTVAEAGSAVELYQLMADKSFDVVVVDINLPHYDGYSITRYLSDQADTGIIITTVRASLEDRVRGYQSGADIYMTKPVEPEELSAAISGLVLKRCVSRTAPIPGTDTATTGEMPGWSYSSTNLELTSPNGRSVRLTRREAMFVDHVVHSRDIVISRGDIIATLGDDTSASSYRKLDSMLCRLRAKTLSHTDLSLPISTVQGVGFSMIAVIAGRG</sequence>
<dbReference type="PANTHER" id="PTHR48111">
    <property type="entry name" value="REGULATOR OF RPOS"/>
    <property type="match status" value="1"/>
</dbReference>
<dbReference type="Gene3D" id="1.10.10.10">
    <property type="entry name" value="Winged helix-like DNA-binding domain superfamily/Winged helix DNA-binding domain"/>
    <property type="match status" value="1"/>
</dbReference>
<dbReference type="AlphaFoldDB" id="A0A2S3UYF5"/>
<dbReference type="InterPro" id="IPR001867">
    <property type="entry name" value="OmpR/PhoB-type_DNA-bd"/>
</dbReference>
<dbReference type="SUPFAM" id="SSF52172">
    <property type="entry name" value="CheY-like"/>
    <property type="match status" value="1"/>
</dbReference>
<dbReference type="Gene3D" id="3.40.50.2300">
    <property type="match status" value="1"/>
</dbReference>
<dbReference type="EMBL" id="PPCN01000002">
    <property type="protein sequence ID" value="POF32716.1"/>
    <property type="molecule type" value="Genomic_DNA"/>
</dbReference>
<dbReference type="GO" id="GO:0006355">
    <property type="term" value="P:regulation of DNA-templated transcription"/>
    <property type="evidence" value="ECO:0007669"/>
    <property type="project" value="InterPro"/>
</dbReference>
<keyword evidence="3" id="KW-0805">Transcription regulation</keyword>
<reference evidence="8 9" key="1">
    <citation type="submission" date="2018-01" db="EMBL/GenBank/DDBJ databases">
        <title>Genomic Encyclopedia of Archaeal and Bacterial Type Strains, Phase II (KMG-II): from individual species to whole genera.</title>
        <authorList>
            <person name="Goeker M."/>
        </authorList>
    </citation>
    <scope>NUCLEOTIDE SEQUENCE [LARGE SCALE GENOMIC DNA]</scope>
    <source>
        <strain evidence="8 9">DSM 17023</strain>
    </source>
</reference>
<dbReference type="InterPro" id="IPR036388">
    <property type="entry name" value="WH-like_DNA-bd_sf"/>
</dbReference>
<evidence type="ECO:0000313" key="9">
    <source>
        <dbReference type="Proteomes" id="UP000236959"/>
    </source>
</evidence>
<dbReference type="OrthoDB" id="9784252at2"/>
<dbReference type="Proteomes" id="UP000236959">
    <property type="component" value="Unassembled WGS sequence"/>
</dbReference>
<keyword evidence="9" id="KW-1185">Reference proteome</keyword>
<dbReference type="Pfam" id="PF00486">
    <property type="entry name" value="Trans_reg_C"/>
    <property type="match status" value="1"/>
</dbReference>
<feature type="domain" description="Response regulatory" evidence="7">
    <location>
        <begin position="3"/>
        <end position="116"/>
    </location>
</feature>
<dbReference type="InterPro" id="IPR001789">
    <property type="entry name" value="Sig_transdc_resp-reg_receiver"/>
</dbReference>
<comment type="caution">
    <text evidence="8">The sequence shown here is derived from an EMBL/GenBank/DDBJ whole genome shotgun (WGS) entry which is preliminary data.</text>
</comment>